<reference evidence="2 3" key="1">
    <citation type="submission" date="2016-02" db="EMBL/GenBank/DDBJ databases">
        <authorList>
            <person name="Wen L."/>
            <person name="He K."/>
            <person name="Yang H."/>
        </authorList>
    </citation>
    <scope>NUCLEOTIDE SEQUENCE [LARGE SCALE GENOMIC DNA]</scope>
    <source>
        <strain evidence="2 3">DSM 22607</strain>
    </source>
</reference>
<keyword evidence="3" id="KW-1185">Reference proteome</keyword>
<name>A0A136Q779_9FIRM</name>
<evidence type="ECO:0000256" key="1">
    <source>
        <dbReference type="SAM" id="MobiDB-lite"/>
    </source>
</evidence>
<dbReference type="Proteomes" id="UP000070366">
    <property type="component" value="Unassembled WGS sequence"/>
</dbReference>
<evidence type="ECO:0000313" key="3">
    <source>
        <dbReference type="Proteomes" id="UP000070366"/>
    </source>
</evidence>
<accession>A0A136Q779</accession>
<feature type="region of interest" description="Disordered" evidence="1">
    <location>
        <begin position="1"/>
        <end position="22"/>
    </location>
</feature>
<dbReference type="STRING" id="626937.HMPREF3293_00700"/>
<sequence length="44" mass="5072">MRHDAGFYENSGATTTQPQNKRSCLWAMTCRQDNDTPLQPQSER</sequence>
<dbReference type="AlphaFoldDB" id="A0A136Q779"/>
<proteinExistence type="predicted"/>
<dbReference type="EMBL" id="LSZW01000044">
    <property type="protein sequence ID" value="KXK66454.1"/>
    <property type="molecule type" value="Genomic_DNA"/>
</dbReference>
<protein>
    <submittedName>
        <fullName evidence="2">Uncharacterized protein</fullName>
    </submittedName>
</protein>
<evidence type="ECO:0000313" key="2">
    <source>
        <dbReference type="EMBL" id="KXK66454.1"/>
    </source>
</evidence>
<gene>
    <name evidence="2" type="ORF">HMPREF3293_00700</name>
</gene>
<feature type="compositionally biased region" description="Polar residues" evidence="1">
    <location>
        <begin position="11"/>
        <end position="22"/>
    </location>
</feature>
<comment type="caution">
    <text evidence="2">The sequence shown here is derived from an EMBL/GenBank/DDBJ whole genome shotgun (WGS) entry which is preliminary data.</text>
</comment>
<organism evidence="2 3">
    <name type="scientific">Christensenella minuta</name>
    <dbReference type="NCBI Taxonomy" id="626937"/>
    <lineage>
        <taxon>Bacteria</taxon>
        <taxon>Bacillati</taxon>
        <taxon>Bacillota</taxon>
        <taxon>Clostridia</taxon>
        <taxon>Christensenellales</taxon>
        <taxon>Christensenellaceae</taxon>
        <taxon>Christensenella</taxon>
    </lineage>
</organism>